<dbReference type="AlphaFoldDB" id="A0AA97KCE8"/>
<keyword evidence="5" id="KW-0964">Secreted</keyword>
<dbReference type="GO" id="GO:0005615">
    <property type="term" value="C:extracellular space"/>
    <property type="evidence" value="ECO:0007669"/>
    <property type="project" value="TreeGrafter"/>
</dbReference>
<organism evidence="19 23">
    <name type="scientific">Eublepharis macularius</name>
    <name type="common">Leopard gecko</name>
    <name type="synonym">Cyrtodactylus macularius</name>
    <dbReference type="NCBI Taxonomy" id="481883"/>
    <lineage>
        <taxon>Eukaryota</taxon>
        <taxon>Metazoa</taxon>
        <taxon>Chordata</taxon>
        <taxon>Craniata</taxon>
        <taxon>Vertebrata</taxon>
        <taxon>Euteleostomi</taxon>
        <taxon>Lepidosauria</taxon>
        <taxon>Squamata</taxon>
        <taxon>Bifurcata</taxon>
        <taxon>Gekkota</taxon>
        <taxon>Eublepharidae</taxon>
        <taxon>Eublepharinae</taxon>
        <taxon>Eublepharis</taxon>
    </lineage>
</organism>
<dbReference type="Pfam" id="PF01122">
    <property type="entry name" value="Cobalamin_bind"/>
    <property type="match status" value="1"/>
</dbReference>
<evidence type="ECO:0000313" key="21">
    <source>
        <dbReference type="RefSeq" id="XP_054852897.1"/>
    </source>
</evidence>
<evidence type="ECO:0000256" key="10">
    <source>
        <dbReference type="ARBA" id="ARBA00023285"/>
    </source>
</evidence>
<dbReference type="KEGG" id="emc:129341641"/>
<dbReference type="RefSeq" id="XP_054852897.1">
    <property type="nucleotide sequence ID" value="XM_054996922.1"/>
</dbReference>
<feature type="disulfide bond" evidence="16">
    <location>
        <begin position="163"/>
        <end position="206"/>
    </location>
</feature>
<dbReference type="GO" id="GO:0015889">
    <property type="term" value="P:cobalamin transport"/>
    <property type="evidence" value="ECO:0007669"/>
    <property type="project" value="InterPro"/>
</dbReference>
<dbReference type="InterPro" id="IPR051588">
    <property type="entry name" value="Cobalamin_Transport"/>
</dbReference>
<feature type="binding site" evidence="15">
    <location>
        <begin position="150"/>
        <end position="154"/>
    </location>
    <ligand>
        <name>cyanocob(III)alamin</name>
        <dbReference type="ChEBI" id="CHEBI:17439"/>
    </ligand>
</feature>
<evidence type="ECO:0000256" key="16">
    <source>
        <dbReference type="PIRSR" id="PIRSR602157-2"/>
    </source>
</evidence>
<evidence type="ECO:0000256" key="7">
    <source>
        <dbReference type="ARBA" id="ARBA00022729"/>
    </source>
</evidence>
<keyword evidence="8" id="KW-0406">Ion transport</keyword>
<dbReference type="RefSeq" id="XP_054852896.1">
    <property type="nucleotide sequence ID" value="XM_054996921.1"/>
</dbReference>
<comment type="similarity">
    <text evidence="2">Belongs to the eukaryotic cobalamin transport proteins family.</text>
</comment>
<protein>
    <recommendedName>
        <fullName evidence="13">Transcobalamin-2</fullName>
    </recommendedName>
    <alternativeName>
        <fullName evidence="14">Transcobalamin II</fullName>
    </alternativeName>
</protein>
<name>A0AA97KCE8_EUBMA</name>
<dbReference type="Gene3D" id="1.50.10.20">
    <property type="match status" value="1"/>
</dbReference>
<feature type="signal peptide" evidence="17">
    <location>
        <begin position="1"/>
        <end position="21"/>
    </location>
</feature>
<evidence type="ECO:0000256" key="15">
    <source>
        <dbReference type="PIRSR" id="PIRSR602157-1"/>
    </source>
</evidence>
<dbReference type="RefSeq" id="XP_054852898.1">
    <property type="nucleotide sequence ID" value="XM_054996923.1"/>
</dbReference>
<evidence type="ECO:0000256" key="5">
    <source>
        <dbReference type="ARBA" id="ARBA00022525"/>
    </source>
</evidence>
<evidence type="ECO:0000256" key="2">
    <source>
        <dbReference type="ARBA" id="ARBA00006449"/>
    </source>
</evidence>
<dbReference type="SUPFAM" id="SSF81853">
    <property type="entry name" value="Family 10 polysaccharide lyase"/>
    <property type="match status" value="1"/>
</dbReference>
<feature type="binding site" evidence="15">
    <location>
        <position position="195"/>
    </location>
    <ligand>
        <name>cyanocob(III)alamin</name>
        <dbReference type="ChEBI" id="CHEBI:17439"/>
    </ligand>
</feature>
<evidence type="ECO:0000313" key="19">
    <source>
        <dbReference type="Proteomes" id="UP001190640"/>
    </source>
</evidence>
<evidence type="ECO:0000256" key="4">
    <source>
        <dbReference type="ARBA" id="ARBA00022448"/>
    </source>
</evidence>
<evidence type="ECO:0000259" key="18">
    <source>
        <dbReference type="Pfam" id="PF14478"/>
    </source>
</evidence>
<evidence type="ECO:0000256" key="3">
    <source>
        <dbReference type="ARBA" id="ARBA00022426"/>
    </source>
</evidence>
<keyword evidence="7 17" id="KW-0732">Signal</keyword>
<dbReference type="GeneID" id="129341641"/>
<dbReference type="InterPro" id="IPR027954">
    <property type="entry name" value="Transcobalamin-like_C"/>
</dbReference>
<dbReference type="GO" id="GO:0031419">
    <property type="term" value="F:cobalamin binding"/>
    <property type="evidence" value="ECO:0007669"/>
    <property type="project" value="InterPro"/>
</dbReference>
<keyword evidence="19" id="KW-1185">Reference proteome</keyword>
<dbReference type="InterPro" id="IPR002157">
    <property type="entry name" value="Cbl-bd_prot"/>
</dbReference>
<evidence type="ECO:0000256" key="12">
    <source>
        <dbReference type="ARBA" id="ARBA00038518"/>
    </source>
</evidence>
<dbReference type="PANTHER" id="PTHR10559:SF14">
    <property type="entry name" value="TRANSCOBALAMIN-2"/>
    <property type="match status" value="1"/>
</dbReference>
<dbReference type="Proteomes" id="UP001190640">
    <property type="component" value="Chromosome 13"/>
</dbReference>
<evidence type="ECO:0000256" key="14">
    <source>
        <dbReference type="ARBA" id="ARBA00041463"/>
    </source>
</evidence>
<dbReference type="GO" id="GO:0046872">
    <property type="term" value="F:metal ion binding"/>
    <property type="evidence" value="ECO:0007669"/>
    <property type="project" value="UniProtKB-KW"/>
</dbReference>
<keyword evidence="4" id="KW-0813">Transport</keyword>
<accession>A0AA97KCE8</accession>
<evidence type="ECO:0000256" key="11">
    <source>
        <dbReference type="ARBA" id="ARBA00037184"/>
    </source>
</evidence>
<comment type="function">
    <text evidence="11">Primary vitamin B12-binding and transport protein. Delivers cobalamin to cells.</text>
</comment>
<feature type="chain" id="PRO_5044705602" description="Transcobalamin-2" evidence="17">
    <location>
        <begin position="22"/>
        <end position="444"/>
    </location>
</feature>
<dbReference type="Gene3D" id="2.170.130.30">
    <property type="match status" value="1"/>
</dbReference>
<evidence type="ECO:0000256" key="1">
    <source>
        <dbReference type="ARBA" id="ARBA00004613"/>
    </source>
</evidence>
<keyword evidence="3" id="KW-0171">Cobalt transport</keyword>
<comment type="subunit">
    <text evidence="12">Interacts with CD320 (via LDL-receptor class A domains).</text>
</comment>
<dbReference type="GO" id="GO:0006824">
    <property type="term" value="P:cobalt ion transport"/>
    <property type="evidence" value="ECO:0007669"/>
    <property type="project" value="UniProtKB-KW"/>
</dbReference>
<comment type="subcellular location">
    <subcellularLocation>
        <location evidence="1">Secreted</location>
    </subcellularLocation>
</comment>
<gene>
    <name evidence="20 21 22 23" type="primary">TCN2</name>
</gene>
<evidence type="ECO:0000256" key="17">
    <source>
        <dbReference type="SAM" id="SignalP"/>
    </source>
</evidence>
<dbReference type="PANTHER" id="PTHR10559">
    <property type="entry name" value="TRANSCOBALAMIN-1/GASTRIC INTRINSIC FACTOR"/>
    <property type="match status" value="1"/>
</dbReference>
<evidence type="ECO:0000256" key="9">
    <source>
        <dbReference type="ARBA" id="ARBA00023157"/>
    </source>
</evidence>
<evidence type="ECO:0000256" key="8">
    <source>
        <dbReference type="ARBA" id="ARBA00023065"/>
    </source>
</evidence>
<dbReference type="Pfam" id="PF14478">
    <property type="entry name" value="DUF4430"/>
    <property type="match status" value="1"/>
</dbReference>
<feature type="binding site" evidence="15">
    <location>
        <position position="444"/>
    </location>
    <ligand>
        <name>cyanocob(III)alamin</name>
        <dbReference type="ChEBI" id="CHEBI:17439"/>
    </ligand>
</feature>
<keyword evidence="9 16" id="KW-1015">Disulfide bond</keyword>
<keyword evidence="6" id="KW-0479">Metal-binding</keyword>
<evidence type="ECO:0000256" key="13">
    <source>
        <dbReference type="ARBA" id="ARBA00040958"/>
    </source>
</evidence>
<proteinExistence type="inferred from homology"/>
<feature type="disulfide bond" evidence="16">
    <location>
        <begin position="22"/>
        <end position="267"/>
    </location>
</feature>
<dbReference type="CTD" id="6948"/>
<keyword evidence="10 15" id="KW-0170">Cobalt</keyword>
<evidence type="ECO:0000313" key="20">
    <source>
        <dbReference type="RefSeq" id="XP_054852896.1"/>
    </source>
</evidence>
<reference evidence="20 21" key="1">
    <citation type="submission" date="2025-04" db="UniProtKB">
        <authorList>
            <consortium name="RefSeq"/>
        </authorList>
    </citation>
    <scope>IDENTIFICATION</scope>
    <source>
        <tissue evidence="20 21">Blood</tissue>
    </source>
</reference>
<dbReference type="RefSeq" id="XP_054852899.1">
    <property type="nucleotide sequence ID" value="XM_054996924.1"/>
</dbReference>
<sequence>MAPPRWLLVFVLHSLFGAIQLCEIPSGNTHRIKSLNTELLKLTEDVSKDPNPSVYLGLRLSAYHIRERESLYLQRLKEVFQPDSSSIPFVATYQEQPSTGQLALYLLVLRAACQDMEMPVERQLVTQLKLHLHREKESLVAHENNSRPLTNFYQYSLGILTLCVHHKKVDVHVIKKLLSAEKHGRFEHESKLFVDTEAMSGLAFVCLQRATFYTPELVAELNQAVQRVKQKILQAQNPDGTFGNIYSSPLAVQFLIAAGVRNKEPECPKGMAALLGKLEEGRFQNPLVGSQLLPVLHGKSYVDIANMECPAEEGTVEETKSLVLDTSAPEPRVTSQGTKIAIHLIVKQPPRRLPLYNEIIRVPGGSSLLDVLQAAKKRSFKPFSFETEETLSGPMLTSVMGVKAMEGQRKYWKIIRFPHTSVEQGIADYIPQDEESIILKFSPW</sequence>
<evidence type="ECO:0000313" key="22">
    <source>
        <dbReference type="RefSeq" id="XP_054852898.1"/>
    </source>
</evidence>
<feature type="domain" description="Transcobalamin-like C-terminal" evidence="18">
    <location>
        <begin position="365"/>
        <end position="442"/>
    </location>
</feature>
<feature type="binding site" evidence="15">
    <location>
        <position position="244"/>
    </location>
    <ligand>
        <name>cyanocob(III)alamin</name>
        <dbReference type="ChEBI" id="CHEBI:17439"/>
    </ligand>
</feature>
<evidence type="ECO:0000313" key="23">
    <source>
        <dbReference type="RefSeq" id="XP_054852899.1"/>
    </source>
</evidence>
<evidence type="ECO:0000256" key="6">
    <source>
        <dbReference type="ARBA" id="ARBA00022723"/>
    </source>
</evidence>
<feature type="binding site" evidence="15">
    <location>
        <position position="291"/>
    </location>
    <ligand>
        <name>cyanocob(III)alamin</name>
        <dbReference type="ChEBI" id="CHEBI:17439"/>
    </ligand>
</feature>